<proteinExistence type="inferred from homology"/>
<comment type="caution">
    <text evidence="11">The sequence shown here is derived from an EMBL/GenBank/DDBJ whole genome shotgun (WGS) entry which is preliminary data.</text>
</comment>
<dbReference type="NCBIfam" id="TIGR00339">
    <property type="entry name" value="sopT"/>
    <property type="match status" value="1"/>
</dbReference>
<keyword evidence="5 8" id="KW-0067">ATP-binding</keyword>
<keyword evidence="2 8" id="KW-0808">Transferase</keyword>
<dbReference type="InterPro" id="IPR015947">
    <property type="entry name" value="PUA-like_sf"/>
</dbReference>
<dbReference type="PANTHER" id="PTHR43509:SF1">
    <property type="entry name" value="SULFATE ADENYLYLTRANSFERASE"/>
    <property type="match status" value="1"/>
</dbReference>
<dbReference type="SUPFAM" id="SSF88697">
    <property type="entry name" value="PUA domain-like"/>
    <property type="match status" value="1"/>
</dbReference>
<dbReference type="Proteomes" id="UP000030428">
    <property type="component" value="Unassembled WGS sequence"/>
</dbReference>
<sequence length="398" mass="44471">MIKPLGSDTLNPLFVYDEKKHHELNKEAENMASLLLNSATAANAVMLGAGYFNPLTGYMNIADATSVAEKMRMTNGQFWPVPVFNRTDDISAIKGAKRIALRDPNEEGNPVIAIQEVEAIEEISDSQLKLITEKVYRSSDPEHPGVATFSSHGKYVISGPIQVLNFSYFQQDFPDTFRTAVEIRNEIAERGWNKVVAFQTRNPMHRAHEELCRMAHDTLGTDGILIHMLLGKLKPGDIPAPVRDAAIRKMVEVYFPANTVMITGYGFDMLYAGPREAVLHATFRQNAGCTHFIVGRDHAGVGDYYGKFDAQTIFDEEVPEGALDIEIFRADHTAYSKKLNKVVMMRDVPDHTKEDFILLSGTKVRGMLAEGKDLPPEFSRPEVAKILMGYYQEEAAKK</sequence>
<dbReference type="InterPro" id="IPR024951">
    <property type="entry name" value="Sulfurylase_cat_dom"/>
</dbReference>
<dbReference type="Pfam" id="PF01747">
    <property type="entry name" value="ATP-sulfurylase"/>
    <property type="match status" value="1"/>
</dbReference>
<dbReference type="UniPathway" id="UPA00140">
    <property type="reaction ID" value="UER00204"/>
</dbReference>
<dbReference type="PANTHER" id="PTHR43509">
    <property type="match status" value="1"/>
</dbReference>
<evidence type="ECO:0000256" key="8">
    <source>
        <dbReference type="HAMAP-Rule" id="MF_00066"/>
    </source>
</evidence>
<organism evidence="11 12">
    <name type="scientific">Candidatus Thiomargarita nelsonii</name>
    <dbReference type="NCBI Taxonomy" id="1003181"/>
    <lineage>
        <taxon>Bacteria</taxon>
        <taxon>Pseudomonadati</taxon>
        <taxon>Pseudomonadota</taxon>
        <taxon>Gammaproteobacteria</taxon>
        <taxon>Thiotrichales</taxon>
        <taxon>Thiotrichaceae</taxon>
        <taxon>Thiomargarita</taxon>
    </lineage>
</organism>
<evidence type="ECO:0000259" key="9">
    <source>
        <dbReference type="Pfam" id="PF01747"/>
    </source>
</evidence>
<keyword evidence="4 8" id="KW-0547">Nucleotide-binding</keyword>
<evidence type="ECO:0000256" key="2">
    <source>
        <dbReference type="ARBA" id="ARBA00022679"/>
    </source>
</evidence>
<evidence type="ECO:0000313" key="12">
    <source>
        <dbReference type="Proteomes" id="UP000030428"/>
    </source>
</evidence>
<keyword evidence="12" id="KW-1185">Reference proteome</keyword>
<dbReference type="InterPro" id="IPR025980">
    <property type="entry name" value="ATP-Sase_PUA-like_dom"/>
</dbReference>
<dbReference type="CDD" id="cd00517">
    <property type="entry name" value="ATPS"/>
    <property type="match status" value="1"/>
</dbReference>
<evidence type="ECO:0000256" key="6">
    <source>
        <dbReference type="ARBA" id="ARBA00037980"/>
    </source>
</evidence>
<dbReference type="Gene3D" id="3.10.400.10">
    <property type="entry name" value="Sulfate adenylyltransferase"/>
    <property type="match status" value="1"/>
</dbReference>
<reference evidence="11 12" key="1">
    <citation type="journal article" date="2016" name="Front. Microbiol.">
        <title>Single-Cell (Meta-)Genomics of a Dimorphic Candidatus Thiomargarita nelsonii Reveals Genomic Plasticity.</title>
        <authorList>
            <person name="Flood B.E."/>
            <person name="Fliss P."/>
            <person name="Jones D.S."/>
            <person name="Dick G.J."/>
            <person name="Jain S."/>
            <person name="Kaster A.K."/>
            <person name="Winkel M."/>
            <person name="Mussmann M."/>
            <person name="Bailey J."/>
        </authorList>
    </citation>
    <scope>NUCLEOTIDE SEQUENCE [LARGE SCALE GENOMIC DNA]</scope>
    <source>
        <strain evidence="11">Hydrate Ridge</strain>
    </source>
</reference>
<protein>
    <recommendedName>
        <fullName evidence="8">Sulfate adenylyltransferase</fullName>
        <ecNumber evidence="8">2.7.7.4</ecNumber>
    </recommendedName>
    <alternativeName>
        <fullName evidence="8">ATP-sulfurylase</fullName>
    </alternativeName>
    <alternativeName>
        <fullName evidence="8">Sulfate adenylate transferase</fullName>
        <shortName evidence="8">SAT</shortName>
    </alternativeName>
</protein>
<dbReference type="GO" id="GO:0005524">
    <property type="term" value="F:ATP binding"/>
    <property type="evidence" value="ECO:0007669"/>
    <property type="project" value="UniProtKB-KW"/>
</dbReference>
<dbReference type="EC" id="2.7.7.4" evidence="8"/>
<evidence type="ECO:0000256" key="1">
    <source>
        <dbReference type="ARBA" id="ARBA00005048"/>
    </source>
</evidence>
<dbReference type="GO" id="GO:0004781">
    <property type="term" value="F:sulfate adenylyltransferase (ATP) activity"/>
    <property type="evidence" value="ECO:0007669"/>
    <property type="project" value="UniProtKB-UniRule"/>
</dbReference>
<dbReference type="InterPro" id="IPR020792">
    <property type="entry name" value="SO4_adenylyltransferase_pro"/>
</dbReference>
<dbReference type="InterPro" id="IPR002650">
    <property type="entry name" value="Sulphate_adenylyltransferase"/>
</dbReference>
<name>A0A0A6PMJ7_9GAMM</name>
<dbReference type="AlphaFoldDB" id="A0A0A6PMJ7"/>
<evidence type="ECO:0000256" key="3">
    <source>
        <dbReference type="ARBA" id="ARBA00022695"/>
    </source>
</evidence>
<feature type="domain" description="Sulphate adenylyltransferase catalytic" evidence="9">
    <location>
        <begin position="178"/>
        <end position="388"/>
    </location>
</feature>
<feature type="domain" description="ATP-sulfurylase PUA-like" evidence="10">
    <location>
        <begin position="2"/>
        <end position="165"/>
    </location>
</feature>
<dbReference type="GO" id="GO:0070814">
    <property type="term" value="P:hydrogen sulfide biosynthetic process"/>
    <property type="evidence" value="ECO:0007669"/>
    <property type="project" value="UniProtKB-UniRule"/>
</dbReference>
<evidence type="ECO:0000313" key="11">
    <source>
        <dbReference type="EMBL" id="KHD11838.1"/>
    </source>
</evidence>
<keyword evidence="3 8" id="KW-0548">Nucleotidyltransferase</keyword>
<accession>A0A0A6PMJ7</accession>
<dbReference type="InterPro" id="IPR014729">
    <property type="entry name" value="Rossmann-like_a/b/a_fold"/>
</dbReference>
<dbReference type="EMBL" id="JSZA02000084">
    <property type="protein sequence ID" value="KHD11838.1"/>
    <property type="molecule type" value="Genomic_DNA"/>
</dbReference>
<gene>
    <name evidence="8" type="primary">sat</name>
    <name evidence="11" type="ORF">PN36_19985</name>
</gene>
<comment type="similarity">
    <text evidence="6 8">Belongs to the sulfate adenylyltransferase family.</text>
</comment>
<dbReference type="Pfam" id="PF14306">
    <property type="entry name" value="PUA_2"/>
    <property type="match status" value="1"/>
</dbReference>
<evidence type="ECO:0000256" key="7">
    <source>
        <dbReference type="ARBA" id="ARBA00049370"/>
    </source>
</evidence>
<dbReference type="SUPFAM" id="SSF52374">
    <property type="entry name" value="Nucleotidylyl transferase"/>
    <property type="match status" value="1"/>
</dbReference>
<comment type="pathway">
    <text evidence="1 8">Sulfur metabolism; hydrogen sulfide biosynthesis; sulfite from sulfate: step 1/3.</text>
</comment>
<evidence type="ECO:0000256" key="4">
    <source>
        <dbReference type="ARBA" id="ARBA00022741"/>
    </source>
</evidence>
<dbReference type="GO" id="GO:0000103">
    <property type="term" value="P:sulfate assimilation"/>
    <property type="evidence" value="ECO:0007669"/>
    <property type="project" value="UniProtKB-UniRule"/>
</dbReference>
<dbReference type="HAMAP" id="MF_00066">
    <property type="entry name" value="Sulf_adenylyltr"/>
    <property type="match status" value="1"/>
</dbReference>
<comment type="catalytic activity">
    <reaction evidence="7 8">
        <text>sulfate + ATP + H(+) = adenosine 5'-phosphosulfate + diphosphate</text>
        <dbReference type="Rhea" id="RHEA:18133"/>
        <dbReference type="ChEBI" id="CHEBI:15378"/>
        <dbReference type="ChEBI" id="CHEBI:16189"/>
        <dbReference type="ChEBI" id="CHEBI:30616"/>
        <dbReference type="ChEBI" id="CHEBI:33019"/>
        <dbReference type="ChEBI" id="CHEBI:58243"/>
        <dbReference type="EC" id="2.7.7.4"/>
    </reaction>
</comment>
<evidence type="ECO:0000259" key="10">
    <source>
        <dbReference type="Pfam" id="PF14306"/>
    </source>
</evidence>
<dbReference type="Gene3D" id="3.40.50.620">
    <property type="entry name" value="HUPs"/>
    <property type="match status" value="1"/>
</dbReference>
<evidence type="ECO:0000256" key="5">
    <source>
        <dbReference type="ARBA" id="ARBA00022840"/>
    </source>
</evidence>